<sequence>MSNLRNIPNAPPDLQGQNMRGGPLIPPLENFNIGNITINFNSCAIGLFIGPHPPSEHFVQHIVTSRWIRRGKIRVHRAGPYFLFECRDNRDLEGLVHVSTSIIDGRIINIRRYQVDFVPLHMNFTLTSVWVRVYGLLLAYLRPSWARQILRHVGYVEELEHEGDDLLIHVDLRERVLIDLSIPLIPGCFIPLEGNRVIWVYLRLDLQPVENTDDSPLYGRGRRDERGFEEGHPYEDSLSSQGSDESEHYHTGEEEWSNDDSALIEREEEQGRSDLALSPSRRLGLSGDPYADFVQQGLSNTTLDTSNEMSTRSIVGRGPRVHGNSIEGLSTRPFFMGSTFEVGEPSSARYPQLQGGGPDTIFHTLGNSEWAALPPDFGRSVAMSNGFSEGIGMATGSR</sequence>
<organism evidence="2 3">
    <name type="scientific">Chenopodium quinoa</name>
    <name type="common">Quinoa</name>
    <dbReference type="NCBI Taxonomy" id="63459"/>
    <lineage>
        <taxon>Eukaryota</taxon>
        <taxon>Viridiplantae</taxon>
        <taxon>Streptophyta</taxon>
        <taxon>Embryophyta</taxon>
        <taxon>Tracheophyta</taxon>
        <taxon>Spermatophyta</taxon>
        <taxon>Magnoliopsida</taxon>
        <taxon>eudicotyledons</taxon>
        <taxon>Gunneridae</taxon>
        <taxon>Pentapetalae</taxon>
        <taxon>Caryophyllales</taxon>
        <taxon>Chenopodiaceae</taxon>
        <taxon>Chenopodioideae</taxon>
        <taxon>Atripliceae</taxon>
        <taxon>Chenopodium</taxon>
    </lineage>
</organism>
<protein>
    <recommendedName>
        <fullName evidence="4">DUF4283 domain-containing protein</fullName>
    </recommendedName>
</protein>
<dbReference type="Proteomes" id="UP000596660">
    <property type="component" value="Unplaced"/>
</dbReference>
<evidence type="ECO:0000313" key="3">
    <source>
        <dbReference type="Proteomes" id="UP000596660"/>
    </source>
</evidence>
<dbReference type="EnsemblPlants" id="AUR62014215-RA">
    <property type="protein sequence ID" value="AUR62014215-RA:cds"/>
    <property type="gene ID" value="AUR62014215"/>
</dbReference>
<name>A0A803LJR8_CHEQI</name>
<accession>A0A803LJR8</accession>
<reference evidence="2" key="1">
    <citation type="journal article" date="2017" name="Nature">
        <title>The genome of Chenopodium quinoa.</title>
        <authorList>
            <person name="Jarvis D.E."/>
            <person name="Ho Y.S."/>
            <person name="Lightfoot D.J."/>
            <person name="Schmoeckel S.M."/>
            <person name="Li B."/>
            <person name="Borm T.J.A."/>
            <person name="Ohyanagi H."/>
            <person name="Mineta K."/>
            <person name="Michell C.T."/>
            <person name="Saber N."/>
            <person name="Kharbatia N.M."/>
            <person name="Rupper R.R."/>
            <person name="Sharp A.R."/>
            <person name="Dally N."/>
            <person name="Boughton B.A."/>
            <person name="Woo Y.H."/>
            <person name="Gao G."/>
            <person name="Schijlen E.G.W.M."/>
            <person name="Guo X."/>
            <person name="Momin A.A."/>
            <person name="Negrao S."/>
            <person name="Al-Babili S."/>
            <person name="Gehring C."/>
            <person name="Roessner U."/>
            <person name="Jung C."/>
            <person name="Murphy K."/>
            <person name="Arold S.T."/>
            <person name="Gojobori T."/>
            <person name="van der Linden C.G."/>
            <person name="van Loo E.N."/>
            <person name="Jellen E.N."/>
            <person name="Maughan P.J."/>
            <person name="Tester M."/>
        </authorList>
    </citation>
    <scope>NUCLEOTIDE SEQUENCE [LARGE SCALE GENOMIC DNA]</scope>
    <source>
        <strain evidence="2">cv. PI 614886</strain>
    </source>
</reference>
<evidence type="ECO:0000313" key="2">
    <source>
        <dbReference type="EnsemblPlants" id="AUR62014215-RA:cds"/>
    </source>
</evidence>
<proteinExistence type="predicted"/>
<dbReference type="AlphaFoldDB" id="A0A803LJR8"/>
<dbReference type="Gramene" id="AUR62014215-RA">
    <property type="protein sequence ID" value="AUR62014215-RA:cds"/>
    <property type="gene ID" value="AUR62014215"/>
</dbReference>
<feature type="region of interest" description="Disordered" evidence="1">
    <location>
        <begin position="213"/>
        <end position="259"/>
    </location>
</feature>
<evidence type="ECO:0000256" key="1">
    <source>
        <dbReference type="SAM" id="MobiDB-lite"/>
    </source>
</evidence>
<evidence type="ECO:0008006" key="4">
    <source>
        <dbReference type="Google" id="ProtNLM"/>
    </source>
</evidence>
<feature type="region of interest" description="Disordered" evidence="1">
    <location>
        <begin position="308"/>
        <end position="329"/>
    </location>
</feature>
<keyword evidence="3" id="KW-1185">Reference proteome</keyword>
<feature type="compositionally biased region" description="Basic and acidic residues" evidence="1">
    <location>
        <begin position="221"/>
        <end position="235"/>
    </location>
</feature>
<reference evidence="2" key="2">
    <citation type="submission" date="2021-03" db="UniProtKB">
        <authorList>
            <consortium name="EnsemblPlants"/>
        </authorList>
    </citation>
    <scope>IDENTIFICATION</scope>
</reference>